<protein>
    <submittedName>
        <fullName evidence="1">Uncharacterized protein</fullName>
    </submittedName>
</protein>
<dbReference type="Proteomes" id="UP001590951">
    <property type="component" value="Unassembled WGS sequence"/>
</dbReference>
<comment type="caution">
    <text evidence="1">The sequence shown here is derived from an EMBL/GenBank/DDBJ whole genome shotgun (WGS) entry which is preliminary data.</text>
</comment>
<accession>A0ABR4AJW0</accession>
<gene>
    <name evidence="1" type="ORF">ABVK25_012526</name>
</gene>
<name>A0ABR4AJW0_9LECA</name>
<keyword evidence="2" id="KW-1185">Reference proteome</keyword>
<reference evidence="1 2" key="1">
    <citation type="submission" date="2024-09" db="EMBL/GenBank/DDBJ databases">
        <title>Rethinking Asexuality: The Enigmatic Case of Functional Sexual Genes in Lepraria (Stereocaulaceae).</title>
        <authorList>
            <person name="Doellman M."/>
            <person name="Sun Y."/>
            <person name="Barcenas-Pena A."/>
            <person name="Lumbsch H.T."/>
            <person name="Grewe F."/>
        </authorList>
    </citation>
    <scope>NUCLEOTIDE SEQUENCE [LARGE SCALE GENOMIC DNA]</scope>
    <source>
        <strain evidence="1 2">Grewe 0041</strain>
    </source>
</reference>
<evidence type="ECO:0000313" key="2">
    <source>
        <dbReference type="Proteomes" id="UP001590951"/>
    </source>
</evidence>
<organism evidence="1 2">
    <name type="scientific">Lepraria finkii</name>
    <dbReference type="NCBI Taxonomy" id="1340010"/>
    <lineage>
        <taxon>Eukaryota</taxon>
        <taxon>Fungi</taxon>
        <taxon>Dikarya</taxon>
        <taxon>Ascomycota</taxon>
        <taxon>Pezizomycotina</taxon>
        <taxon>Lecanoromycetes</taxon>
        <taxon>OSLEUM clade</taxon>
        <taxon>Lecanoromycetidae</taxon>
        <taxon>Lecanorales</taxon>
        <taxon>Lecanorineae</taxon>
        <taxon>Stereocaulaceae</taxon>
        <taxon>Lepraria</taxon>
    </lineage>
</organism>
<evidence type="ECO:0000313" key="1">
    <source>
        <dbReference type="EMBL" id="KAL2043688.1"/>
    </source>
</evidence>
<proteinExistence type="predicted"/>
<dbReference type="EMBL" id="JBHFEH010000243">
    <property type="protein sequence ID" value="KAL2043688.1"/>
    <property type="molecule type" value="Genomic_DNA"/>
</dbReference>
<sequence>MALDHVPIEPMEAEDDAGMDLESILRYGTDAIFKEDDAEDDIRYDSASVDKLLDRSGNGGHVAPGEKTALQSLNSVCQSMGQREEEGLTGRRRGSELLTARTLTWCLGCHPFRRTRA</sequence>